<evidence type="ECO:0000256" key="4">
    <source>
        <dbReference type="ARBA" id="ARBA00022827"/>
    </source>
</evidence>
<evidence type="ECO:0000256" key="2">
    <source>
        <dbReference type="ARBA" id="ARBA00001974"/>
    </source>
</evidence>
<gene>
    <name evidence="8" type="ORF">ABXZ36_09675</name>
</gene>
<keyword evidence="4 6" id="KW-0274">FAD</keyword>
<sequence length="493" mass="57527">MVIVWFKRDLRIMDHEPLAQAIAKNQKILLIYSFEPLWTEDGHYSKIHLDFIKQSLSDINVQLATFNTQVLCVSENFPVALEKLHGVEKITYLFSHQETGMKMTYDRDKKVAQWCRAHQVNWQENIHNGVFRGRKNRADWQKNWVAFINKNLVNPIMDMGDFFTREEIQLSIEPLFVIADLHTSNSPLYQKGGTSQGVKYLRSFIDQRIQGYNKNYSKPFTSRKHSSRVSPYLAWGNLSVRQVCQFMANHKNKVKDKRNLNSFLSRLRWQAHFIQKFEMEGSMEFVSVNAGYHQLAKPVNQELQKAWKDGQTGVPMVDAAMRCLVQTGFVNFRLRALLASFFTHLLWQPWQDCTQHLAQHFLDFEPGIHFPQLNMQAGETGINTIRIYNPVKNGIDHDPEGLFIKKWVPELSNLPHQYLHEPWKIPLMEQQFLGFELGKNYPNPIVNLHSSRKHASDALWTFKNSAPVKLEGTRILNKHTLEGRPVWDDQDTP</sequence>
<dbReference type="PROSITE" id="PS51645">
    <property type="entry name" value="PHR_CRY_ALPHA_BETA"/>
    <property type="match status" value="1"/>
</dbReference>
<comment type="cofactor">
    <cofactor evidence="2">
        <name>FAD</name>
        <dbReference type="ChEBI" id="CHEBI:57692"/>
    </cofactor>
</comment>
<dbReference type="SUPFAM" id="SSF52425">
    <property type="entry name" value="Cryptochrome/photolyase, N-terminal domain"/>
    <property type="match status" value="1"/>
</dbReference>
<evidence type="ECO:0000256" key="1">
    <source>
        <dbReference type="ARBA" id="ARBA00001932"/>
    </source>
</evidence>
<dbReference type="InterPro" id="IPR014729">
    <property type="entry name" value="Rossmann-like_a/b/a_fold"/>
</dbReference>
<evidence type="ECO:0000313" key="8">
    <source>
        <dbReference type="EMBL" id="MET6990914.1"/>
    </source>
</evidence>
<evidence type="ECO:0000256" key="5">
    <source>
        <dbReference type="ARBA" id="ARBA00022991"/>
    </source>
</evidence>
<protein>
    <submittedName>
        <fullName evidence="8">FAD-binding domain-containing protein</fullName>
    </submittedName>
</protein>
<keyword evidence="5 6" id="KW-0157">Chromophore</keyword>
<comment type="cofactor">
    <cofactor evidence="1">
        <name>(6R)-5,10-methylene-5,6,7,8-tetrahydrofolate</name>
        <dbReference type="ChEBI" id="CHEBI:15636"/>
    </cofactor>
</comment>
<dbReference type="Gene3D" id="3.40.50.620">
    <property type="entry name" value="HUPs"/>
    <property type="match status" value="1"/>
</dbReference>
<dbReference type="PROSITE" id="PS00394">
    <property type="entry name" value="DNA_PHOTOLYASES_1_1"/>
    <property type="match status" value="1"/>
</dbReference>
<dbReference type="InterPro" id="IPR005101">
    <property type="entry name" value="Cryptochr/Photolyase_FAD-bd"/>
</dbReference>
<organism evidence="8 9">
    <name type="scientific">Sediminicola arcticus</name>
    <dbReference type="NCBI Taxonomy" id="1574308"/>
    <lineage>
        <taxon>Bacteria</taxon>
        <taxon>Pseudomonadati</taxon>
        <taxon>Bacteroidota</taxon>
        <taxon>Flavobacteriia</taxon>
        <taxon>Flavobacteriales</taxon>
        <taxon>Flavobacteriaceae</taxon>
        <taxon>Sediminicola</taxon>
    </lineage>
</organism>
<dbReference type="Pfam" id="PF03441">
    <property type="entry name" value="FAD_binding_7"/>
    <property type="match status" value="1"/>
</dbReference>
<keyword evidence="3 6" id="KW-0285">Flavoprotein</keyword>
<dbReference type="InterPro" id="IPR006050">
    <property type="entry name" value="DNA_photolyase_N"/>
</dbReference>
<keyword evidence="9" id="KW-1185">Reference proteome</keyword>
<accession>A0ABV2SXB9</accession>
<dbReference type="InterPro" id="IPR036155">
    <property type="entry name" value="Crypto/Photolyase_N_sf"/>
</dbReference>
<dbReference type="PANTHER" id="PTHR11455">
    <property type="entry name" value="CRYPTOCHROME"/>
    <property type="match status" value="1"/>
</dbReference>
<dbReference type="Gene3D" id="1.25.40.80">
    <property type="match status" value="1"/>
</dbReference>
<dbReference type="InterPro" id="IPR018394">
    <property type="entry name" value="DNA_photolyase_1_CS_C"/>
</dbReference>
<reference evidence="8 9" key="1">
    <citation type="submission" date="2024-07" db="EMBL/GenBank/DDBJ databases">
        <title>The genome sequence of type strain Sediminicola arcticus GDMCC 1.2805.</title>
        <authorList>
            <person name="Liu Y."/>
        </authorList>
    </citation>
    <scope>NUCLEOTIDE SEQUENCE [LARGE SCALE GENOMIC DNA]</scope>
    <source>
        <strain evidence="8 9">GDMCC 1.2805</strain>
    </source>
</reference>
<comment type="similarity">
    <text evidence="6">Belongs to the DNA photolyase family.</text>
</comment>
<dbReference type="PANTHER" id="PTHR11455:SF9">
    <property type="entry name" value="CRYPTOCHROME CIRCADIAN CLOCK 5 ISOFORM X1"/>
    <property type="match status" value="1"/>
</dbReference>
<evidence type="ECO:0000259" key="7">
    <source>
        <dbReference type="PROSITE" id="PS51645"/>
    </source>
</evidence>
<dbReference type="InterPro" id="IPR036134">
    <property type="entry name" value="Crypto/Photolyase_FAD-like_sf"/>
</dbReference>
<dbReference type="RefSeq" id="WP_354615314.1">
    <property type="nucleotide sequence ID" value="NZ_JBEXAE010000004.1"/>
</dbReference>
<comment type="caution">
    <text evidence="8">The sequence shown here is derived from an EMBL/GenBank/DDBJ whole genome shotgun (WGS) entry which is preliminary data.</text>
</comment>
<dbReference type="PRINTS" id="PR00147">
    <property type="entry name" value="DNAPHOTLYASE"/>
</dbReference>
<evidence type="ECO:0000313" key="9">
    <source>
        <dbReference type="Proteomes" id="UP001549799"/>
    </source>
</evidence>
<proteinExistence type="inferred from homology"/>
<feature type="domain" description="Photolyase/cryptochrome alpha/beta" evidence="7">
    <location>
        <begin position="1"/>
        <end position="130"/>
    </location>
</feature>
<dbReference type="SUPFAM" id="SSF48173">
    <property type="entry name" value="Cryptochrome/photolyase FAD-binding domain"/>
    <property type="match status" value="1"/>
</dbReference>
<dbReference type="InterPro" id="IPR002081">
    <property type="entry name" value="Cryptochrome/DNA_photolyase_1"/>
</dbReference>
<dbReference type="Proteomes" id="UP001549799">
    <property type="component" value="Unassembled WGS sequence"/>
</dbReference>
<evidence type="ECO:0000256" key="6">
    <source>
        <dbReference type="RuleBase" id="RU004182"/>
    </source>
</evidence>
<name>A0ABV2SXB9_9FLAO</name>
<dbReference type="Gene3D" id="1.10.579.10">
    <property type="entry name" value="DNA Cyclobutane Dipyrimidine Photolyase, subunit A, domain 3"/>
    <property type="match status" value="1"/>
</dbReference>
<evidence type="ECO:0000256" key="3">
    <source>
        <dbReference type="ARBA" id="ARBA00022630"/>
    </source>
</evidence>
<dbReference type="EMBL" id="JBEXAE010000004">
    <property type="protein sequence ID" value="MET6990914.1"/>
    <property type="molecule type" value="Genomic_DNA"/>
</dbReference>
<dbReference type="Pfam" id="PF00875">
    <property type="entry name" value="DNA_photolyase"/>
    <property type="match status" value="1"/>
</dbReference>